<evidence type="ECO:0008006" key="5">
    <source>
        <dbReference type="Google" id="ProtNLM"/>
    </source>
</evidence>
<organism evidence="3 4">
    <name type="scientific">Hymenobacter aranciens</name>
    <dbReference type="NCBI Taxonomy" id="3063996"/>
    <lineage>
        <taxon>Bacteria</taxon>
        <taxon>Pseudomonadati</taxon>
        <taxon>Bacteroidota</taxon>
        <taxon>Cytophagia</taxon>
        <taxon>Cytophagales</taxon>
        <taxon>Hymenobacteraceae</taxon>
        <taxon>Hymenobacter</taxon>
    </lineage>
</organism>
<name>A0ABT9BIH1_9BACT</name>
<proteinExistence type="predicted"/>
<dbReference type="EMBL" id="JAUQSY010000022">
    <property type="protein sequence ID" value="MDO7877600.1"/>
    <property type="molecule type" value="Genomic_DNA"/>
</dbReference>
<feature type="transmembrane region" description="Helical" evidence="2">
    <location>
        <begin position="132"/>
        <end position="152"/>
    </location>
</feature>
<protein>
    <recommendedName>
        <fullName evidence="5">MotA/TolQ/ExbB proton channel domain-containing protein</fullName>
    </recommendedName>
</protein>
<feature type="transmembrane region" description="Helical" evidence="2">
    <location>
        <begin position="172"/>
        <end position="192"/>
    </location>
</feature>
<dbReference type="Proteomes" id="UP001176429">
    <property type="component" value="Unassembled WGS sequence"/>
</dbReference>
<evidence type="ECO:0000313" key="4">
    <source>
        <dbReference type="Proteomes" id="UP001176429"/>
    </source>
</evidence>
<keyword evidence="2" id="KW-0812">Transmembrane</keyword>
<evidence type="ECO:0000256" key="2">
    <source>
        <dbReference type="SAM" id="Phobius"/>
    </source>
</evidence>
<comment type="caution">
    <text evidence="3">The sequence shown here is derived from an EMBL/GenBank/DDBJ whole genome shotgun (WGS) entry which is preliminary data.</text>
</comment>
<dbReference type="RefSeq" id="WP_305009042.1">
    <property type="nucleotide sequence ID" value="NZ_JAUQSY010000022.1"/>
</dbReference>
<evidence type="ECO:0000313" key="3">
    <source>
        <dbReference type="EMBL" id="MDO7877600.1"/>
    </source>
</evidence>
<sequence>MLRIVEAAIILGLMLWQLLVYRRNMLLVRQVATLYPGKGSLSVQRVSAPNPDLGGGEWDQPGAMHGLLATIEYDAVRATSASPEFTQILNDTNDYLQANKGAAADFDTLRDISEREATLLDEEIQAQISTPLYLGLLGTFGGAILGLLALVNPFGAASGAAADFNNSDVTEFLGGVLIAMIGSIVGLGLTLLGNQQLKAARATRDRLKNAYYNFLQKTLLPKLNSDMQQSMSSLKAVLDTFNQDFFAKIQVDFFAKIAEFTPLIGAITANIEVQKNFLEKLQTIGYTELANATIKVFDRVDESAASFEKFLGYQQALNVAVSQGADVARTITGLLDRLGGLEKALNEVPGYLEQHDQRIREQVQFFGQHSQLLRNVSDQMSQALSEDAQQMRQVLDSRRHTLEAEAQAAHAQWSAHFRQLNENNIYQKITEYLNPFQQLPAQQLNMNKIQEEQARRSAQALTALQERIERDEQVQRELLTQVARTNTVLEKITEPKWYQRMFGAGKKPSAR</sequence>
<feature type="transmembrane region" description="Helical" evidence="2">
    <location>
        <begin position="6"/>
        <end position="21"/>
    </location>
</feature>
<feature type="coiled-coil region" evidence="1">
    <location>
        <begin position="447"/>
        <end position="481"/>
    </location>
</feature>
<reference evidence="3" key="1">
    <citation type="submission" date="2023-07" db="EMBL/GenBank/DDBJ databases">
        <authorList>
            <person name="Kim M.K."/>
        </authorList>
    </citation>
    <scope>NUCLEOTIDE SEQUENCE</scope>
    <source>
        <strain evidence="3">ASUV-10-1</strain>
    </source>
</reference>
<evidence type="ECO:0000256" key="1">
    <source>
        <dbReference type="SAM" id="Coils"/>
    </source>
</evidence>
<keyword evidence="2" id="KW-1133">Transmembrane helix</keyword>
<gene>
    <name evidence="3" type="ORF">Q5H93_22870</name>
</gene>
<accession>A0ABT9BIH1</accession>
<keyword evidence="4" id="KW-1185">Reference proteome</keyword>
<keyword evidence="2" id="KW-0472">Membrane</keyword>
<keyword evidence="1" id="KW-0175">Coiled coil</keyword>